<dbReference type="OrthoDB" id="9801008at2"/>
<dbReference type="InterPro" id="IPR029441">
    <property type="entry name" value="Cass2"/>
</dbReference>
<dbReference type="Pfam" id="PF14526">
    <property type="entry name" value="Cass2"/>
    <property type="match status" value="1"/>
</dbReference>
<dbReference type="GO" id="GO:0003677">
    <property type="term" value="F:DNA binding"/>
    <property type="evidence" value="ECO:0007669"/>
    <property type="project" value="UniProtKB-KW"/>
</dbReference>
<dbReference type="AlphaFoldDB" id="A0A1G5K871"/>
<proteinExistence type="predicted"/>
<name>A0A1G5K871_9FIRM</name>
<evidence type="ECO:0000313" key="2">
    <source>
        <dbReference type="EMBL" id="SCY96119.1"/>
    </source>
</evidence>
<evidence type="ECO:0000259" key="1">
    <source>
        <dbReference type="SMART" id="SM00871"/>
    </source>
</evidence>
<dbReference type="Gene3D" id="3.20.80.10">
    <property type="entry name" value="Regulatory factor, effector binding domain"/>
    <property type="match status" value="1"/>
</dbReference>
<organism evidence="2 3">
    <name type="scientific">Alkaliphilus peptidifermentans DSM 18978</name>
    <dbReference type="NCBI Taxonomy" id="1120976"/>
    <lineage>
        <taxon>Bacteria</taxon>
        <taxon>Bacillati</taxon>
        <taxon>Bacillota</taxon>
        <taxon>Clostridia</taxon>
        <taxon>Peptostreptococcales</taxon>
        <taxon>Natronincolaceae</taxon>
        <taxon>Alkaliphilus</taxon>
    </lineage>
</organism>
<dbReference type="RefSeq" id="WP_091545628.1">
    <property type="nucleotide sequence ID" value="NZ_FMUS01000024.1"/>
</dbReference>
<reference evidence="2 3" key="1">
    <citation type="submission" date="2016-10" db="EMBL/GenBank/DDBJ databases">
        <authorList>
            <person name="de Groot N.N."/>
        </authorList>
    </citation>
    <scope>NUCLEOTIDE SEQUENCE [LARGE SCALE GENOMIC DNA]</scope>
    <source>
        <strain evidence="2 3">DSM 18978</strain>
    </source>
</reference>
<dbReference type="PANTHER" id="PTHR36444:SF2">
    <property type="entry name" value="TRANSCRIPTIONAL REGULATOR PROTEIN YOBU-RELATED"/>
    <property type="match status" value="1"/>
</dbReference>
<dbReference type="EMBL" id="FMUS01000024">
    <property type="protein sequence ID" value="SCY96119.1"/>
    <property type="molecule type" value="Genomic_DNA"/>
</dbReference>
<dbReference type="PANTHER" id="PTHR36444">
    <property type="entry name" value="TRANSCRIPTIONAL REGULATOR PROTEIN YOBU-RELATED"/>
    <property type="match status" value="1"/>
</dbReference>
<protein>
    <submittedName>
        <fullName evidence="2">Predicted transcriptional regulator YdeE, contains AraC-type DNA-binding domain</fullName>
    </submittedName>
</protein>
<dbReference type="Proteomes" id="UP000198636">
    <property type="component" value="Unassembled WGS sequence"/>
</dbReference>
<keyword evidence="3" id="KW-1185">Reference proteome</keyword>
<sequence length="169" mass="19481">MNIEVIEKDNIKVMGFAIKTKIWKSGLAIARLLRRVDKKGTYEQIPNRVDTEIFYGISIDFLKNKGVCSYMFGAEVSSFRNVPADMETRTIPASKYVQLFIKPKDENLCKILKVKKGSNYGVLTRAAYLYLQEKWIPESGYERADMSEVFELYNLKNIEDGIYVCIPIK</sequence>
<dbReference type="InterPro" id="IPR010499">
    <property type="entry name" value="AraC_E-bd"/>
</dbReference>
<dbReference type="InterPro" id="IPR053182">
    <property type="entry name" value="YobU-like_regulator"/>
</dbReference>
<accession>A0A1G5K871</accession>
<evidence type="ECO:0000313" key="3">
    <source>
        <dbReference type="Proteomes" id="UP000198636"/>
    </source>
</evidence>
<keyword evidence="2" id="KW-0238">DNA-binding</keyword>
<gene>
    <name evidence="2" type="ORF">SAMN03080606_03252</name>
</gene>
<dbReference type="SMART" id="SM00871">
    <property type="entry name" value="AraC_E_bind"/>
    <property type="match status" value="1"/>
</dbReference>
<dbReference type="STRING" id="1120976.SAMN03080606_03252"/>
<feature type="domain" description="AraC effector-binding" evidence="1">
    <location>
        <begin position="1"/>
        <end position="169"/>
    </location>
</feature>
<dbReference type="SUPFAM" id="SSF55136">
    <property type="entry name" value="Probable bacterial effector-binding domain"/>
    <property type="match status" value="1"/>
</dbReference>
<dbReference type="InterPro" id="IPR011256">
    <property type="entry name" value="Reg_factor_effector_dom_sf"/>
</dbReference>